<comment type="caution">
    <text evidence="8">The sequence shown here is derived from an EMBL/GenBank/DDBJ whole genome shotgun (WGS) entry which is preliminary data.</text>
</comment>
<keyword evidence="4" id="KW-0804">Transcription</keyword>
<feature type="region of interest" description="Disordered" evidence="6">
    <location>
        <begin position="1"/>
        <end position="25"/>
    </location>
</feature>
<evidence type="ECO:0000259" key="7">
    <source>
        <dbReference type="PROSITE" id="PS00463"/>
    </source>
</evidence>
<dbReference type="GO" id="GO:0000976">
    <property type="term" value="F:transcription cis-regulatory region binding"/>
    <property type="evidence" value="ECO:0007669"/>
    <property type="project" value="TreeGrafter"/>
</dbReference>
<organism evidence="8 9">
    <name type="scientific">Podospora appendiculata</name>
    <dbReference type="NCBI Taxonomy" id="314037"/>
    <lineage>
        <taxon>Eukaryota</taxon>
        <taxon>Fungi</taxon>
        <taxon>Dikarya</taxon>
        <taxon>Ascomycota</taxon>
        <taxon>Pezizomycotina</taxon>
        <taxon>Sordariomycetes</taxon>
        <taxon>Sordariomycetidae</taxon>
        <taxon>Sordariales</taxon>
        <taxon>Podosporaceae</taxon>
        <taxon>Podospora</taxon>
    </lineage>
</organism>
<sequence length="670" mass="74913">MDHGRGEGEASFDASETRTTRSPGLVPAPYGRACANCARAKCRCIYPEGGPNCERCLRLKRECVPSATVRRRNGRRPQISRAAQLEEKLEDIVALLRRQNNPLATTATAHRLTPAPGPSGAPPIPHVAPTPADDLGVNTPAPSTHSTMSTNADHGPVTAVPPLASDHAPPRCSPRITCNGSLLGHVFDPQNVNTSGTAPPPPPDPIAVLMSCCYKLTSIEAEMNLQKFRTHMLVFMPFVYLPASMTSDRLRELSPLLWFNIMTITCRKLERQVFMSDAATQYVAQKMLIESEKSLDLLLGLLAYLCWAYGHREGKPYISVMASLVKSLVFDLGLNRMVLEPFAPHVKYQFPEGRGLVAPAKENTLEERRAALAAFCVTSQASDILKRIDSLIWTSHLDESLQILSQQREWDGDDLLVAQVKIQLVLEQLSRSIYQSRISGPPTYYLSALRSQLQTIRAQLPDHLQKHDTIRSQMYYTELCIIQGSLINLKSPSPFNPDFQRYELLEACLTAIAAWFDMHFSIEDEFYVGMAFNHWCHMAHCVMMLYRLTLLDDPSWDRYKVKERLDIISVCDELARRFKSCCRTEGDQFSRGIKIIRSMKKGFMAEWAAAESKAGVNTQAVFQGTQRSESGPVGMVVDEVPADGQLTMPLFSINDPESWLADLLNMDWEP</sequence>
<evidence type="ECO:0000256" key="6">
    <source>
        <dbReference type="SAM" id="MobiDB-lite"/>
    </source>
</evidence>
<dbReference type="GO" id="GO:0000981">
    <property type="term" value="F:DNA-binding transcription factor activity, RNA polymerase II-specific"/>
    <property type="evidence" value="ECO:0007669"/>
    <property type="project" value="InterPro"/>
</dbReference>
<dbReference type="CDD" id="cd12148">
    <property type="entry name" value="fungal_TF_MHR"/>
    <property type="match status" value="1"/>
</dbReference>
<dbReference type="PROSITE" id="PS00463">
    <property type="entry name" value="ZN2_CY6_FUNGAL_1"/>
    <property type="match status" value="1"/>
</dbReference>
<keyword evidence="9" id="KW-1185">Reference proteome</keyword>
<proteinExistence type="predicted"/>
<dbReference type="AlphaFoldDB" id="A0AAE1C822"/>
<evidence type="ECO:0000256" key="1">
    <source>
        <dbReference type="ARBA" id="ARBA00004123"/>
    </source>
</evidence>
<feature type="domain" description="Zn(2)-C6 fungal-type" evidence="7">
    <location>
        <begin position="33"/>
        <end position="63"/>
    </location>
</feature>
<protein>
    <recommendedName>
        <fullName evidence="7">Zn(2)-C6 fungal-type domain-containing protein</fullName>
    </recommendedName>
</protein>
<dbReference type="PANTHER" id="PTHR31845:SF32">
    <property type="entry name" value="MISCELLANEOUS ZN(II)2CYS6 TRANSCRIPTION FACTOR (EUROFUNG)-RELATED"/>
    <property type="match status" value="1"/>
</dbReference>
<dbReference type="GO" id="GO:0005634">
    <property type="term" value="C:nucleus"/>
    <property type="evidence" value="ECO:0007669"/>
    <property type="project" value="UniProtKB-SubCell"/>
</dbReference>
<evidence type="ECO:0000313" key="9">
    <source>
        <dbReference type="Proteomes" id="UP001270362"/>
    </source>
</evidence>
<keyword evidence="3" id="KW-0238">DNA-binding</keyword>
<evidence type="ECO:0000256" key="3">
    <source>
        <dbReference type="ARBA" id="ARBA00023125"/>
    </source>
</evidence>
<dbReference type="PANTHER" id="PTHR31845">
    <property type="entry name" value="FINGER DOMAIN PROTEIN, PUTATIVE-RELATED"/>
    <property type="match status" value="1"/>
</dbReference>
<dbReference type="EMBL" id="JAULSO010000005">
    <property type="protein sequence ID" value="KAK3682306.1"/>
    <property type="molecule type" value="Genomic_DNA"/>
</dbReference>
<dbReference type="InterPro" id="IPR051089">
    <property type="entry name" value="prtT"/>
</dbReference>
<reference evidence="8" key="2">
    <citation type="submission" date="2023-06" db="EMBL/GenBank/DDBJ databases">
        <authorList>
            <consortium name="Lawrence Berkeley National Laboratory"/>
            <person name="Haridas S."/>
            <person name="Hensen N."/>
            <person name="Bonometti L."/>
            <person name="Westerberg I."/>
            <person name="Brannstrom I.O."/>
            <person name="Guillou S."/>
            <person name="Cros-Aarteil S."/>
            <person name="Calhoun S."/>
            <person name="Kuo A."/>
            <person name="Mondo S."/>
            <person name="Pangilinan J."/>
            <person name="Riley R."/>
            <person name="Labutti K."/>
            <person name="Andreopoulos B."/>
            <person name="Lipzen A."/>
            <person name="Chen C."/>
            <person name="Yanf M."/>
            <person name="Daum C."/>
            <person name="Ng V."/>
            <person name="Clum A."/>
            <person name="Steindorff A."/>
            <person name="Ohm R."/>
            <person name="Martin F."/>
            <person name="Silar P."/>
            <person name="Natvig D."/>
            <person name="Lalanne C."/>
            <person name="Gautier V."/>
            <person name="Ament-Velasquez S.L."/>
            <person name="Kruys A."/>
            <person name="Hutchinson M.I."/>
            <person name="Powell A.J."/>
            <person name="Barry K."/>
            <person name="Miller A.N."/>
            <person name="Grigoriev I.V."/>
            <person name="Debuchy R."/>
            <person name="Gladieux P."/>
            <person name="Thoren M.H."/>
            <person name="Johannesson H."/>
        </authorList>
    </citation>
    <scope>NUCLEOTIDE SEQUENCE</scope>
    <source>
        <strain evidence="8">CBS 314.62</strain>
    </source>
</reference>
<accession>A0AAE1C822</accession>
<comment type="subcellular location">
    <subcellularLocation>
        <location evidence="1">Nucleus</location>
    </subcellularLocation>
</comment>
<evidence type="ECO:0000256" key="4">
    <source>
        <dbReference type="ARBA" id="ARBA00023163"/>
    </source>
</evidence>
<keyword evidence="2" id="KW-0805">Transcription regulation</keyword>
<name>A0AAE1C822_9PEZI</name>
<dbReference type="SUPFAM" id="SSF57701">
    <property type="entry name" value="Zn2/Cys6 DNA-binding domain"/>
    <property type="match status" value="1"/>
</dbReference>
<reference evidence="8" key="1">
    <citation type="journal article" date="2023" name="Mol. Phylogenet. Evol.">
        <title>Genome-scale phylogeny and comparative genomics of the fungal order Sordariales.</title>
        <authorList>
            <person name="Hensen N."/>
            <person name="Bonometti L."/>
            <person name="Westerberg I."/>
            <person name="Brannstrom I.O."/>
            <person name="Guillou S."/>
            <person name="Cros-Aarteil S."/>
            <person name="Calhoun S."/>
            <person name="Haridas S."/>
            <person name="Kuo A."/>
            <person name="Mondo S."/>
            <person name="Pangilinan J."/>
            <person name="Riley R."/>
            <person name="LaButti K."/>
            <person name="Andreopoulos B."/>
            <person name="Lipzen A."/>
            <person name="Chen C."/>
            <person name="Yan M."/>
            <person name="Daum C."/>
            <person name="Ng V."/>
            <person name="Clum A."/>
            <person name="Steindorff A."/>
            <person name="Ohm R.A."/>
            <person name="Martin F."/>
            <person name="Silar P."/>
            <person name="Natvig D.O."/>
            <person name="Lalanne C."/>
            <person name="Gautier V."/>
            <person name="Ament-Velasquez S.L."/>
            <person name="Kruys A."/>
            <person name="Hutchinson M.I."/>
            <person name="Powell A.J."/>
            <person name="Barry K."/>
            <person name="Miller A.N."/>
            <person name="Grigoriev I.V."/>
            <person name="Debuchy R."/>
            <person name="Gladieux P."/>
            <person name="Hiltunen Thoren M."/>
            <person name="Johannesson H."/>
        </authorList>
    </citation>
    <scope>NUCLEOTIDE SEQUENCE</scope>
    <source>
        <strain evidence="8">CBS 314.62</strain>
    </source>
</reference>
<dbReference type="Proteomes" id="UP001270362">
    <property type="component" value="Unassembled WGS sequence"/>
</dbReference>
<evidence type="ECO:0000313" key="8">
    <source>
        <dbReference type="EMBL" id="KAK3682306.1"/>
    </source>
</evidence>
<dbReference type="InterPro" id="IPR001138">
    <property type="entry name" value="Zn2Cys6_DnaBD"/>
</dbReference>
<dbReference type="Gene3D" id="4.10.240.10">
    <property type="entry name" value="Zn(2)-C6 fungal-type DNA-binding domain"/>
    <property type="match status" value="1"/>
</dbReference>
<evidence type="ECO:0000256" key="2">
    <source>
        <dbReference type="ARBA" id="ARBA00023015"/>
    </source>
</evidence>
<dbReference type="InterPro" id="IPR036864">
    <property type="entry name" value="Zn2-C6_fun-type_DNA-bd_sf"/>
</dbReference>
<keyword evidence="5" id="KW-0539">Nucleus</keyword>
<gene>
    <name evidence="8" type="ORF">B0T22DRAFT_501754</name>
</gene>
<evidence type="ECO:0000256" key="5">
    <source>
        <dbReference type="ARBA" id="ARBA00023242"/>
    </source>
</evidence>
<dbReference type="GO" id="GO:0008270">
    <property type="term" value="F:zinc ion binding"/>
    <property type="evidence" value="ECO:0007669"/>
    <property type="project" value="InterPro"/>
</dbReference>
<dbReference type="CDD" id="cd00067">
    <property type="entry name" value="GAL4"/>
    <property type="match status" value="1"/>
</dbReference>